<dbReference type="AlphaFoldDB" id="A0A382Z4R1"/>
<organism evidence="1">
    <name type="scientific">marine metagenome</name>
    <dbReference type="NCBI Taxonomy" id="408172"/>
    <lineage>
        <taxon>unclassified sequences</taxon>
        <taxon>metagenomes</taxon>
        <taxon>ecological metagenomes</taxon>
    </lineage>
</organism>
<reference evidence="1" key="1">
    <citation type="submission" date="2018-05" db="EMBL/GenBank/DDBJ databases">
        <authorList>
            <person name="Lanie J.A."/>
            <person name="Ng W.-L."/>
            <person name="Kazmierczak K.M."/>
            <person name="Andrzejewski T.M."/>
            <person name="Davidsen T.M."/>
            <person name="Wayne K.J."/>
            <person name="Tettelin H."/>
            <person name="Glass J.I."/>
            <person name="Rusch D."/>
            <person name="Podicherti R."/>
            <person name="Tsui H.-C.T."/>
            <person name="Winkler M.E."/>
        </authorList>
    </citation>
    <scope>NUCLEOTIDE SEQUENCE</scope>
</reference>
<evidence type="ECO:0000313" key="1">
    <source>
        <dbReference type="EMBL" id="SVD90471.1"/>
    </source>
</evidence>
<protein>
    <submittedName>
        <fullName evidence="1">Uncharacterized protein</fullName>
    </submittedName>
</protein>
<name>A0A382Z4R1_9ZZZZ</name>
<gene>
    <name evidence="1" type="ORF">METZ01_LOCUS443325</name>
</gene>
<sequence length="125" mass="14222">MKIKGIVLSSILIINVINASPKDGVASPIMDGHKLLDMMRSSSEDVQFIAHMYIWGVSVGLHHNYFVIDYLTDLNPEFQKRVKGNTLLELPETIVWMEISDVVYQYMINHPGRLYYPSVVLILDG</sequence>
<accession>A0A382Z4R1</accession>
<proteinExistence type="predicted"/>
<feature type="non-terminal residue" evidence="1">
    <location>
        <position position="125"/>
    </location>
</feature>
<dbReference type="EMBL" id="UINC01181001">
    <property type="protein sequence ID" value="SVD90471.1"/>
    <property type="molecule type" value="Genomic_DNA"/>
</dbReference>